<dbReference type="EMBL" id="JBHUHY010000013">
    <property type="protein sequence ID" value="MFD2187588.1"/>
    <property type="molecule type" value="Genomic_DNA"/>
</dbReference>
<dbReference type="RefSeq" id="WP_378320591.1">
    <property type="nucleotide sequence ID" value="NZ_JBHUHY010000013.1"/>
</dbReference>
<keyword evidence="2" id="KW-1185">Reference proteome</keyword>
<proteinExistence type="predicted"/>
<gene>
    <name evidence="1" type="ORF">ACFSJT_12375</name>
</gene>
<reference evidence="2" key="1">
    <citation type="journal article" date="2019" name="Int. J. Syst. Evol. Microbiol.">
        <title>The Global Catalogue of Microorganisms (GCM) 10K type strain sequencing project: providing services to taxonomists for standard genome sequencing and annotation.</title>
        <authorList>
            <consortium name="The Broad Institute Genomics Platform"/>
            <consortium name="The Broad Institute Genome Sequencing Center for Infectious Disease"/>
            <person name="Wu L."/>
            <person name="Ma J."/>
        </authorList>
    </citation>
    <scope>NUCLEOTIDE SEQUENCE [LARGE SCALE GENOMIC DNA]</scope>
    <source>
        <strain evidence="2">DT92</strain>
    </source>
</reference>
<dbReference type="Proteomes" id="UP001597344">
    <property type="component" value="Unassembled WGS sequence"/>
</dbReference>
<organism evidence="1 2">
    <name type="scientific">Aquimarina celericrescens</name>
    <dbReference type="NCBI Taxonomy" id="1964542"/>
    <lineage>
        <taxon>Bacteria</taxon>
        <taxon>Pseudomonadati</taxon>
        <taxon>Bacteroidota</taxon>
        <taxon>Flavobacteriia</taxon>
        <taxon>Flavobacteriales</taxon>
        <taxon>Flavobacteriaceae</taxon>
        <taxon>Aquimarina</taxon>
    </lineage>
</organism>
<sequence length="316" mass="36237">MERRQFIGTSLIAGLGTFLVNPSELFSGTIVEQVNLSPNNDISLSPFLWGDDLHKVLQVSNLDKTVREALHHNYEYFQLGMGWKVGSQDLLKIIDYLKYEIKENPESKWFSQKISLYFGLLVGKAHTKFIHSSSETSQGISEKDIYRDCYLIKMLQNAGEEKNRIPITKSLKKESYDSVKEGFRLMRERNLLRMHTYKAEFSDAEKWIGDVIDLHHESADNDEKYAKIYCNPNPEKIEKYILTPQFYNEEDLIIKTAKDIQMFTIAGQIDLKPSLNSEAKSQHAKALQEGCNLSFACGDYLKSTISKDAWGKILGD</sequence>
<evidence type="ECO:0000313" key="2">
    <source>
        <dbReference type="Proteomes" id="UP001597344"/>
    </source>
</evidence>
<protein>
    <submittedName>
        <fullName evidence="1">Uncharacterized protein</fullName>
    </submittedName>
</protein>
<name>A0ABW5AX60_9FLAO</name>
<evidence type="ECO:0000313" key="1">
    <source>
        <dbReference type="EMBL" id="MFD2187588.1"/>
    </source>
</evidence>
<accession>A0ABW5AX60</accession>
<comment type="caution">
    <text evidence="1">The sequence shown here is derived from an EMBL/GenBank/DDBJ whole genome shotgun (WGS) entry which is preliminary data.</text>
</comment>